<evidence type="ECO:0000256" key="1">
    <source>
        <dbReference type="ARBA" id="ARBA00004141"/>
    </source>
</evidence>
<feature type="transmembrane region" description="Helical" evidence="7">
    <location>
        <begin position="267"/>
        <end position="288"/>
    </location>
</feature>
<feature type="transmembrane region" description="Helical" evidence="7">
    <location>
        <begin position="300"/>
        <end position="318"/>
    </location>
</feature>
<dbReference type="GO" id="GO:0016020">
    <property type="term" value="C:membrane"/>
    <property type="evidence" value="ECO:0007669"/>
    <property type="project" value="UniProtKB-SubCell"/>
</dbReference>
<evidence type="ECO:0000256" key="3">
    <source>
        <dbReference type="ARBA" id="ARBA00022448"/>
    </source>
</evidence>
<dbReference type="Proteomes" id="UP000494165">
    <property type="component" value="Unassembled WGS sequence"/>
</dbReference>
<proteinExistence type="inferred from homology"/>
<dbReference type="GO" id="GO:0022857">
    <property type="term" value="F:transmembrane transporter activity"/>
    <property type="evidence" value="ECO:0007669"/>
    <property type="project" value="InterPro"/>
</dbReference>
<keyword evidence="10" id="KW-1185">Reference proteome</keyword>
<dbReference type="InterPro" id="IPR009262">
    <property type="entry name" value="SLC35_F1/F2/F6"/>
</dbReference>
<feature type="transmembrane region" description="Helical" evidence="7">
    <location>
        <begin position="324"/>
        <end position="343"/>
    </location>
</feature>
<evidence type="ECO:0008006" key="11">
    <source>
        <dbReference type="Google" id="ProtNLM"/>
    </source>
</evidence>
<feature type="transmembrane region" description="Helical" evidence="7">
    <location>
        <begin position="214"/>
        <end position="238"/>
    </location>
</feature>
<feature type="chain" id="PRO_5035918869" description="Sugar phosphate transporter domain-containing protein" evidence="8">
    <location>
        <begin position="19"/>
        <end position="388"/>
    </location>
</feature>
<dbReference type="InterPro" id="IPR012404">
    <property type="entry name" value="UCP036436"/>
</dbReference>
<keyword evidence="4 7" id="KW-0812">Transmembrane</keyword>
<dbReference type="AlphaFoldDB" id="A0A8S1CEW7"/>
<accession>A0A8S1CEW7</accession>
<comment type="similarity">
    <text evidence="2">Belongs to the SLC35F solute transporter family.</text>
</comment>
<feature type="signal peptide" evidence="8">
    <location>
        <begin position="1"/>
        <end position="18"/>
    </location>
</feature>
<dbReference type="SUPFAM" id="SSF103481">
    <property type="entry name" value="Multidrug resistance efflux transporter EmrE"/>
    <property type="match status" value="1"/>
</dbReference>
<dbReference type="EMBL" id="CADEPI010000026">
    <property type="protein sequence ID" value="CAB3366739.1"/>
    <property type="molecule type" value="Genomic_DNA"/>
</dbReference>
<evidence type="ECO:0000313" key="10">
    <source>
        <dbReference type="Proteomes" id="UP000494165"/>
    </source>
</evidence>
<evidence type="ECO:0000313" key="9">
    <source>
        <dbReference type="EMBL" id="CAB3366739.1"/>
    </source>
</evidence>
<gene>
    <name evidence="9" type="ORF">CLODIP_2_CD15962</name>
</gene>
<feature type="transmembrane region" description="Helical" evidence="7">
    <location>
        <begin position="91"/>
        <end position="112"/>
    </location>
</feature>
<organism evidence="9 10">
    <name type="scientific">Cloeon dipterum</name>
    <dbReference type="NCBI Taxonomy" id="197152"/>
    <lineage>
        <taxon>Eukaryota</taxon>
        <taxon>Metazoa</taxon>
        <taxon>Ecdysozoa</taxon>
        <taxon>Arthropoda</taxon>
        <taxon>Hexapoda</taxon>
        <taxon>Insecta</taxon>
        <taxon>Pterygota</taxon>
        <taxon>Palaeoptera</taxon>
        <taxon>Ephemeroptera</taxon>
        <taxon>Pisciforma</taxon>
        <taxon>Baetidae</taxon>
        <taxon>Cloeon</taxon>
    </lineage>
</organism>
<protein>
    <recommendedName>
        <fullName evidence="11">Sugar phosphate transporter domain-containing protein</fullName>
    </recommendedName>
</protein>
<keyword evidence="8" id="KW-0732">Signal</keyword>
<evidence type="ECO:0000256" key="5">
    <source>
        <dbReference type="ARBA" id="ARBA00022989"/>
    </source>
</evidence>
<evidence type="ECO:0000256" key="4">
    <source>
        <dbReference type="ARBA" id="ARBA00022692"/>
    </source>
</evidence>
<feature type="transmembrane region" description="Helical" evidence="7">
    <location>
        <begin position="46"/>
        <end position="70"/>
    </location>
</feature>
<evidence type="ECO:0000256" key="2">
    <source>
        <dbReference type="ARBA" id="ARBA00007863"/>
    </source>
</evidence>
<dbReference type="InterPro" id="IPR037185">
    <property type="entry name" value="EmrE-like"/>
</dbReference>
<evidence type="ECO:0000256" key="6">
    <source>
        <dbReference type="ARBA" id="ARBA00023136"/>
    </source>
</evidence>
<keyword evidence="6 7" id="KW-0472">Membrane</keyword>
<sequence>MAWTKFQVLLAVVMVVTGSINTLSTKWADKMTSVGSDGVDRPFVHPFLQACGMFMGEILCLVAFKIIYWCTMRRGDTSESEMTILRGNQNFNPFIFLPPAMCDMTATSIMYIGLNLTYASSFQMLRGSVIIFTGLLSVAFLDRVLKWREWSGIGFIISGLVVVGLSDFVSGAHSGNHGRNDVITGDELIIIAQVITATQMVYEEKFINKHNIPALQAVGWEGIFGFSVLGLLLVPFYYLKVGSPFSGNPRGVLEDPFDGLIQLRNNPWLICAFFGTVFSIAFFNFAGVSVTKELSATTRMVLDSVRTLVIWAVTLALGWQQFHYLQIVGFSLLILGMCIYNKITLVPCIRKLDSLCRTSVDNSDTDVLVVNTPASEATDTEEGDHSQA</sequence>
<dbReference type="PANTHER" id="PTHR13146">
    <property type="match status" value="1"/>
</dbReference>
<evidence type="ECO:0000256" key="7">
    <source>
        <dbReference type="SAM" id="Phobius"/>
    </source>
</evidence>
<reference evidence="9 10" key="1">
    <citation type="submission" date="2020-04" db="EMBL/GenBank/DDBJ databases">
        <authorList>
            <person name="Alioto T."/>
            <person name="Alioto T."/>
            <person name="Gomez Garrido J."/>
        </authorList>
    </citation>
    <scope>NUCLEOTIDE SEQUENCE [LARGE SCALE GENOMIC DNA]</scope>
</reference>
<dbReference type="Pfam" id="PF06027">
    <property type="entry name" value="SLC35F"/>
    <property type="match status" value="1"/>
</dbReference>
<comment type="subcellular location">
    <subcellularLocation>
        <location evidence="1">Membrane</location>
        <topology evidence="1">Multi-pass membrane protein</topology>
    </subcellularLocation>
</comment>
<evidence type="ECO:0000256" key="8">
    <source>
        <dbReference type="SAM" id="SignalP"/>
    </source>
</evidence>
<feature type="transmembrane region" description="Helical" evidence="7">
    <location>
        <begin position="124"/>
        <end position="141"/>
    </location>
</feature>
<dbReference type="OrthoDB" id="29773at2759"/>
<dbReference type="PIRSF" id="PIRSF036436">
    <property type="entry name" value="UCP036436"/>
    <property type="match status" value="1"/>
</dbReference>
<comment type="caution">
    <text evidence="9">The sequence shown here is derived from an EMBL/GenBank/DDBJ whole genome shotgun (WGS) entry which is preliminary data.</text>
</comment>
<keyword evidence="5 7" id="KW-1133">Transmembrane helix</keyword>
<dbReference type="PANTHER" id="PTHR13146:SF0">
    <property type="entry name" value="SOLUTE CARRIER FAMILY 35 MEMBER F6"/>
    <property type="match status" value="1"/>
</dbReference>
<keyword evidence="3" id="KW-0813">Transport</keyword>
<name>A0A8S1CEW7_9INSE</name>